<dbReference type="PANTHER" id="PTHR18964">
    <property type="entry name" value="ROK (REPRESSOR, ORF, KINASE) FAMILY"/>
    <property type="match status" value="1"/>
</dbReference>
<feature type="compositionally biased region" description="Low complexity" evidence="2">
    <location>
        <begin position="1"/>
        <end position="45"/>
    </location>
</feature>
<name>A0A5B8FJJ4_9RHOB</name>
<evidence type="ECO:0000256" key="1">
    <source>
        <dbReference type="ARBA" id="ARBA00006479"/>
    </source>
</evidence>
<dbReference type="InterPro" id="IPR000600">
    <property type="entry name" value="ROK"/>
</dbReference>
<dbReference type="SUPFAM" id="SSF53067">
    <property type="entry name" value="Actin-like ATPase domain"/>
    <property type="match status" value="1"/>
</dbReference>
<dbReference type="OrthoDB" id="37575at2"/>
<evidence type="ECO:0000313" key="3">
    <source>
        <dbReference type="EMBL" id="QDL94941.1"/>
    </source>
</evidence>
<dbReference type="InterPro" id="IPR043129">
    <property type="entry name" value="ATPase_NBD"/>
</dbReference>
<dbReference type="EMBL" id="CP040824">
    <property type="protein sequence ID" value="QDL94941.1"/>
    <property type="molecule type" value="Genomic_DNA"/>
</dbReference>
<keyword evidence="4" id="KW-1185">Reference proteome</keyword>
<protein>
    <submittedName>
        <fullName evidence="3">ROK family protein</fullName>
    </submittedName>
</protein>
<dbReference type="Pfam" id="PF00480">
    <property type="entry name" value="ROK"/>
    <property type="match status" value="1"/>
</dbReference>
<feature type="compositionally biased region" description="Low complexity" evidence="2">
    <location>
        <begin position="67"/>
        <end position="81"/>
    </location>
</feature>
<dbReference type="AlphaFoldDB" id="A0A5B8FJJ4"/>
<dbReference type="PANTHER" id="PTHR18964:SF149">
    <property type="entry name" value="BIFUNCTIONAL UDP-N-ACETYLGLUCOSAMINE 2-EPIMERASE_N-ACETYLMANNOSAMINE KINASE"/>
    <property type="match status" value="1"/>
</dbReference>
<organism evidence="3 4">
    <name type="scientific">Paroceanicella profunda</name>
    <dbReference type="NCBI Taxonomy" id="2579971"/>
    <lineage>
        <taxon>Bacteria</taxon>
        <taxon>Pseudomonadati</taxon>
        <taxon>Pseudomonadota</taxon>
        <taxon>Alphaproteobacteria</taxon>
        <taxon>Rhodobacterales</taxon>
        <taxon>Paracoccaceae</taxon>
        <taxon>Paroceanicella</taxon>
    </lineage>
</organism>
<dbReference type="Gene3D" id="3.30.420.40">
    <property type="match status" value="2"/>
</dbReference>
<comment type="similarity">
    <text evidence="1">Belongs to the ROK (NagC/XylR) family.</text>
</comment>
<evidence type="ECO:0000256" key="2">
    <source>
        <dbReference type="SAM" id="MobiDB-lite"/>
    </source>
</evidence>
<sequence>MEHLTTAPGGAAGSLSAPARQALARLLAERPGAGDTAAPTPGAAPEPDRPANGRGADPIPTGEHPAGRPARATPPAGRAGTVAAELAQAGWTGPQGGLRPEAALLFGCDVGGTKTQSVLATLDGRVLAEIREQTDPAGGTAVLDQIARHWRELASEQGPVAAAGIGLPGTVHPRSGQLSRAPNLAGLAGQDMRTVLADRLGVPVAVENDVNLAALGEGWLGDGRGAGSFLFVALGTGIGMGALVEGTLLRGAHGAAGEIAALPIGADAFDPATFATGALESVVSTEALLADYRRLGGEGRGSLRELFRAQAPDPALARVMDRLAGRVALAVLAMTAVLDPERIIFGGGIGSRPELLARIRARTADCMDTPPDCRISALGNRAGVIGAIRAARLALASALEIRP</sequence>
<gene>
    <name evidence="3" type="ORF">FDP22_24080</name>
</gene>
<dbReference type="RefSeq" id="WP_138579400.1">
    <property type="nucleotide sequence ID" value="NZ_CP040824.1"/>
</dbReference>
<accession>A0A5B8FJJ4</accession>
<proteinExistence type="inferred from homology"/>
<evidence type="ECO:0000313" key="4">
    <source>
        <dbReference type="Proteomes" id="UP000305888"/>
    </source>
</evidence>
<feature type="region of interest" description="Disordered" evidence="2">
    <location>
        <begin position="1"/>
        <end position="82"/>
    </location>
</feature>
<geneLocation type="plasmid" evidence="4">
    <name>pd4m1f</name>
</geneLocation>
<dbReference type="Proteomes" id="UP000305888">
    <property type="component" value="Plasmid pD4M1F"/>
</dbReference>
<dbReference type="KEGG" id="ppru:FDP22_24080"/>
<keyword evidence="3" id="KW-0614">Plasmid</keyword>
<reference evidence="3 4" key="1">
    <citation type="submission" date="2019-06" db="EMBL/GenBank/DDBJ databases">
        <title>Genome sequence of Rhodobacteraceae bacterium D4M1.</title>
        <authorList>
            <person name="Cao J."/>
        </authorList>
    </citation>
    <scope>NUCLEOTIDE SEQUENCE [LARGE SCALE GENOMIC DNA]</scope>
    <source>
        <strain evidence="3 4">D4M1</strain>
        <plasmid evidence="4">pd4m1f</plasmid>
    </source>
</reference>